<comment type="caution">
    <text evidence="1">The sequence shown here is derived from an EMBL/GenBank/DDBJ whole genome shotgun (WGS) entry which is preliminary data.</text>
</comment>
<organism evidence="1 2">
    <name type="scientific">Cephalotus follicularis</name>
    <name type="common">Albany pitcher plant</name>
    <dbReference type="NCBI Taxonomy" id="3775"/>
    <lineage>
        <taxon>Eukaryota</taxon>
        <taxon>Viridiplantae</taxon>
        <taxon>Streptophyta</taxon>
        <taxon>Embryophyta</taxon>
        <taxon>Tracheophyta</taxon>
        <taxon>Spermatophyta</taxon>
        <taxon>Magnoliopsida</taxon>
        <taxon>eudicotyledons</taxon>
        <taxon>Gunneridae</taxon>
        <taxon>Pentapetalae</taxon>
        <taxon>rosids</taxon>
        <taxon>fabids</taxon>
        <taxon>Oxalidales</taxon>
        <taxon>Cephalotaceae</taxon>
        <taxon>Cephalotus</taxon>
    </lineage>
</organism>
<evidence type="ECO:0000313" key="1">
    <source>
        <dbReference type="EMBL" id="GAV76291.1"/>
    </source>
</evidence>
<reference evidence="2" key="1">
    <citation type="submission" date="2016-04" db="EMBL/GenBank/DDBJ databases">
        <title>Cephalotus genome sequencing.</title>
        <authorList>
            <person name="Fukushima K."/>
            <person name="Hasebe M."/>
            <person name="Fang X."/>
        </authorList>
    </citation>
    <scope>NUCLEOTIDE SEQUENCE [LARGE SCALE GENOMIC DNA]</scope>
    <source>
        <strain evidence="2">cv. St1</strain>
    </source>
</reference>
<dbReference type="EMBL" id="BDDD01001477">
    <property type="protein sequence ID" value="GAV76291.1"/>
    <property type="molecule type" value="Genomic_DNA"/>
</dbReference>
<dbReference type="STRING" id="3775.A0A1Q3C876"/>
<evidence type="ECO:0000313" key="2">
    <source>
        <dbReference type="Proteomes" id="UP000187406"/>
    </source>
</evidence>
<dbReference type="AlphaFoldDB" id="A0A1Q3C876"/>
<proteinExistence type="predicted"/>
<sequence>MSNARNSEGVQGFLFQEFLQSINQPLLESEVQQSICSAPVTFDQDKFSGLIAGLGGREKAAPSSAHVQKVASVRNEPLRIRSLNEGDQESTSFPVCHKQKGKCQNLLTSDTSSSGVQDGEQDALEMFKSALAMCSPPPFELDTYREFDGPIYDIPFYTRVTESSSSLSSFNCSGKLSLAYNTEDTEHRIGQRREIKALTIPSLKDANQVIGQSKQNKLFDERGEKLNWTPGITGYDQVPKWLQATNAQVNALAAHISYKGFHNTTPLGKNMLGSMETAPDASLRAGRISAPSERNEYFNSIPAAPSRNENWLEGGGSFFNRDNGDHLSLKRARNYIDSQYSGCSEPLLATQRLVRMAPPTIPSQKFGSPPTVHDWSNSALEGRADKFVQGDIAVSGADPLFLVSPNPGSSNSMLADAKNISLGAAESYRNIISQYARRPTTSETKMSAIIQRKVHF</sequence>
<name>A0A1Q3C876_CEPFO</name>
<dbReference type="Proteomes" id="UP000187406">
    <property type="component" value="Unassembled WGS sequence"/>
</dbReference>
<accession>A0A1Q3C876</accession>
<keyword evidence="2" id="KW-1185">Reference proteome</keyword>
<dbReference type="InParanoid" id="A0A1Q3C876"/>
<gene>
    <name evidence="1" type="ORF">CFOL_v3_19766</name>
</gene>
<protein>
    <submittedName>
        <fullName evidence="1">Uncharacterized protein</fullName>
    </submittedName>
</protein>